<organism evidence="1">
    <name type="scientific">Culex pipiens</name>
    <name type="common">House mosquito</name>
    <dbReference type="NCBI Taxonomy" id="7175"/>
    <lineage>
        <taxon>Eukaryota</taxon>
        <taxon>Metazoa</taxon>
        <taxon>Ecdysozoa</taxon>
        <taxon>Arthropoda</taxon>
        <taxon>Hexapoda</taxon>
        <taxon>Insecta</taxon>
        <taxon>Pterygota</taxon>
        <taxon>Neoptera</taxon>
        <taxon>Endopterygota</taxon>
        <taxon>Diptera</taxon>
        <taxon>Nematocera</taxon>
        <taxon>Culicoidea</taxon>
        <taxon>Culicidae</taxon>
        <taxon>Culicinae</taxon>
        <taxon>Culicini</taxon>
        <taxon>Culex</taxon>
        <taxon>Culex</taxon>
    </lineage>
</organism>
<dbReference type="EMBL" id="HBUE01329269">
    <property type="protein sequence ID" value="CAG6592414.1"/>
    <property type="molecule type" value="Transcribed_RNA"/>
</dbReference>
<accession>A0A8D8HRP3</accession>
<reference evidence="1" key="1">
    <citation type="submission" date="2021-05" db="EMBL/GenBank/DDBJ databases">
        <authorList>
            <person name="Alioto T."/>
            <person name="Alioto T."/>
            <person name="Gomez Garrido J."/>
        </authorList>
    </citation>
    <scope>NUCLEOTIDE SEQUENCE</scope>
</reference>
<dbReference type="EMBL" id="HBUE01222599">
    <property type="protein sequence ID" value="CAG6540345.1"/>
    <property type="molecule type" value="Transcribed_RNA"/>
</dbReference>
<name>A0A8D8HRP3_CULPI</name>
<proteinExistence type="predicted"/>
<evidence type="ECO:0000313" key="1">
    <source>
        <dbReference type="EMBL" id="CAG6540345.1"/>
    </source>
</evidence>
<dbReference type="EMBL" id="HBUE01222601">
    <property type="protein sequence ID" value="CAG6540347.1"/>
    <property type="molecule type" value="Transcribed_RNA"/>
</dbReference>
<sequence length="116" mass="13203">MRFLLEHNTMKFYHIFNLCIKMLQILSPGSFPICYLRKEIKTFCSINRQKKTKLNGKALLIGVYGVVVCENASVHQINSACACGSGEIKLCLCPWDRKRRDTCCCVVICVCYCVRG</sequence>
<dbReference type="EMBL" id="HBUE01329271">
    <property type="protein sequence ID" value="CAG6592416.1"/>
    <property type="molecule type" value="Transcribed_RNA"/>
</dbReference>
<protein>
    <submittedName>
        <fullName evidence="1">(northern house mosquito) hypothetical protein</fullName>
    </submittedName>
</protein>
<dbReference type="AlphaFoldDB" id="A0A8D8HRP3"/>